<dbReference type="EMBL" id="CP013342">
    <property type="protein sequence ID" value="AMU93076.1"/>
    <property type="molecule type" value="Genomic_DNA"/>
</dbReference>
<evidence type="ECO:0000313" key="1">
    <source>
        <dbReference type="EMBL" id="AMU93076.1"/>
    </source>
</evidence>
<proteinExistence type="predicted"/>
<protein>
    <recommendedName>
        <fullName evidence="3">DUF3558 domain-containing protein</fullName>
    </recommendedName>
</protein>
<organism evidence="1 2">
    <name type="scientific">Sphingopyxis terrae subsp. terrae NBRC 15098</name>
    <dbReference type="NCBI Taxonomy" id="1219058"/>
    <lineage>
        <taxon>Bacteria</taxon>
        <taxon>Pseudomonadati</taxon>
        <taxon>Pseudomonadota</taxon>
        <taxon>Alphaproteobacteria</taxon>
        <taxon>Sphingomonadales</taxon>
        <taxon>Sphingomonadaceae</taxon>
        <taxon>Sphingopyxis</taxon>
    </lineage>
</organism>
<evidence type="ECO:0008006" key="3">
    <source>
        <dbReference type="Google" id="ProtNLM"/>
    </source>
</evidence>
<accession>A0A142VTG0</accession>
<dbReference type="Proteomes" id="UP000076234">
    <property type="component" value="Chromosome"/>
</dbReference>
<dbReference type="AlphaFoldDB" id="A0A142VTG0"/>
<reference evidence="2" key="1">
    <citation type="submission" date="2015-11" db="EMBL/GenBank/DDBJ databases">
        <title>Complete genome sequence of a polyethylene glycol-degrading strain Sphingopyxis terrae strain 203-1 (NBRC 15098).</title>
        <authorList>
            <person name="Yoshiyuki O."/>
            <person name="Shouta N."/>
            <person name="Nagata Y."/>
            <person name="Numata M."/>
            <person name="Tsuchikane K."/>
            <person name="Hosoyama A."/>
            <person name="Yamazoe A."/>
            <person name="Tsuda M."/>
            <person name="Fujita N."/>
            <person name="Kawai F."/>
        </authorList>
    </citation>
    <scope>NUCLEOTIDE SEQUENCE [LARGE SCALE GENOMIC DNA]</scope>
    <source>
        <strain evidence="2">203-1</strain>
    </source>
</reference>
<gene>
    <name evidence="1" type="ORF">AOA14_00430</name>
</gene>
<sequence>MSRSIMLAAVAASLTLAGCGGEAADKGDGAGTASSAAAKSGTAPPPDWNAADACAVVDKAAMAAILGQAVTETRLGNVSQSDGATAVTSECSYQLADGGSAALMLRWSPIGDNSEGSINLTRNGLEQTLKGFGGHVETVGGLGKAAFWAAMTKSLNVFVGEDKFAIITVPASDASKEQAVALAHKLGA</sequence>
<dbReference type="STRING" id="1219058.AOA14_00430"/>
<reference evidence="1 2" key="2">
    <citation type="journal article" date="2016" name="Genome Announc.">
        <title>Complete Genome Sequence of Sphingopyxis terrae Strain 203-1 (NBRC 111660), a Polyethylene Glycol Degrader.</title>
        <authorList>
            <person name="Ohtsubo Y."/>
            <person name="Nonoyama S."/>
            <person name="Nagata Y."/>
            <person name="Numata M."/>
            <person name="Tsuchikane K."/>
            <person name="Hosoyama A."/>
            <person name="Yamazoe A."/>
            <person name="Tsuda M."/>
            <person name="Fujita N."/>
            <person name="Kawai F."/>
        </authorList>
    </citation>
    <scope>NUCLEOTIDE SEQUENCE [LARGE SCALE GENOMIC DNA]</scope>
    <source>
        <strain evidence="1 2">203-1</strain>
    </source>
</reference>
<dbReference type="RefSeq" id="WP_062900386.1">
    <property type="nucleotide sequence ID" value="NZ_CP013342.1"/>
</dbReference>
<dbReference type="PROSITE" id="PS51257">
    <property type="entry name" value="PROKAR_LIPOPROTEIN"/>
    <property type="match status" value="1"/>
</dbReference>
<evidence type="ECO:0000313" key="2">
    <source>
        <dbReference type="Proteomes" id="UP000076234"/>
    </source>
</evidence>
<dbReference type="KEGG" id="ster:AOA14_00430"/>
<name>A0A142VTG0_9SPHN</name>